<dbReference type="Proteomes" id="UP000660862">
    <property type="component" value="Unassembled WGS sequence"/>
</dbReference>
<sequence>MIRNNFKTAWRTIVNNRAYAVINILGLTIGLTAAMLVFTVVIDELSYDKFWTRAQDLYKVYQDRNMGDGFHQKAPYSPAELGKALKDNFPEVVQFSQISTVKQRFRLGLENPDGIAARVLNADTNAFDMLDLVPVDGRRPNFIAGQTNLLITERFRDTYFKDQNPVGKIIEDVPTWSNEKHTFLITGIIKNIPENTHLRADVVALTKPTNATLSKDGSFFHSRVYYLLEPGTDPQAFTKKMNNWVRHYIELKEGEQVYGLQPITDVYLDSDYDSAITARGNRSTIYILIGVGVLLLLIACINFVNLCTAQAMQRLKETGVRKILGAQRSQLVGQFLTESLLFFLISTLVAIALYALALPVVESFMDHKLEHSLLIDSRILSITLLLVFGVSALTGAYPAWILSGLKPSNTLRGKLFQGNLFSAGGLRKALVVLQFTIAIAVLIALLVVRHQVNYLTNKPIGYDKESLLHIGFRNWEGKGELFKTELKKLPGIEAASIASWNPVDGNTIFSRPSFDHPQKENEKIAIHFIVADFDFTRTLDFKLQQGRYLDAAYGTDVFDMMAASEMDSLERRQYINSRSALIPASTAKQLGIQKLGVTIPKLGYTPVGILQDFHRESLHHALGPVFIFAEQNPDDTGMFIRATPGMGRQAQQSLVKLSKDFYPNRLLDAQWVTDILDKQYEAEQKQQTLFSFFSGLMLFLSAMGVFGLILHTAQQRIKEIGIRKVLGASVSGIVALLSGGFIKLVLVAVVIASPIVWWMMNKWLDDFAYRIDMEWWMFAMAGLAALVIALLTVSWQAIRAALANPVDSLRDE</sequence>
<feature type="transmembrane region" description="Helical" evidence="6">
    <location>
        <begin position="340"/>
        <end position="359"/>
    </location>
</feature>
<dbReference type="PANTHER" id="PTHR30572:SF18">
    <property type="entry name" value="ABC-TYPE MACROLIDE FAMILY EXPORT SYSTEM PERMEASE COMPONENT 2"/>
    <property type="match status" value="1"/>
</dbReference>
<feature type="transmembrane region" description="Helical" evidence="6">
    <location>
        <begin position="20"/>
        <end position="42"/>
    </location>
</feature>
<dbReference type="GO" id="GO:0022857">
    <property type="term" value="F:transmembrane transporter activity"/>
    <property type="evidence" value="ECO:0007669"/>
    <property type="project" value="TreeGrafter"/>
</dbReference>
<keyword evidence="2" id="KW-1003">Cell membrane</keyword>
<dbReference type="PANTHER" id="PTHR30572">
    <property type="entry name" value="MEMBRANE COMPONENT OF TRANSPORTER-RELATED"/>
    <property type="match status" value="1"/>
</dbReference>
<keyword evidence="3 6" id="KW-0812">Transmembrane</keyword>
<evidence type="ECO:0000256" key="5">
    <source>
        <dbReference type="ARBA" id="ARBA00023136"/>
    </source>
</evidence>
<dbReference type="AlphaFoldDB" id="A0A917M6I5"/>
<evidence type="ECO:0000256" key="1">
    <source>
        <dbReference type="ARBA" id="ARBA00004651"/>
    </source>
</evidence>
<protein>
    <submittedName>
        <fullName evidence="9">ABC transporter permease</fullName>
    </submittedName>
</protein>
<dbReference type="RefSeq" id="WP_188504996.1">
    <property type="nucleotide sequence ID" value="NZ_BMER01000001.1"/>
</dbReference>
<dbReference type="InterPro" id="IPR025857">
    <property type="entry name" value="MacB_PCD"/>
</dbReference>
<feature type="transmembrane region" description="Helical" evidence="6">
    <location>
        <begin position="775"/>
        <end position="795"/>
    </location>
</feature>
<feature type="transmembrane region" description="Helical" evidence="6">
    <location>
        <begin position="379"/>
        <end position="405"/>
    </location>
</feature>
<keyword evidence="10" id="KW-1185">Reference proteome</keyword>
<gene>
    <name evidence="9" type="ORF">GCM10007415_12090</name>
</gene>
<feature type="transmembrane region" description="Helical" evidence="6">
    <location>
        <begin position="426"/>
        <end position="448"/>
    </location>
</feature>
<keyword evidence="5 6" id="KW-0472">Membrane</keyword>
<comment type="caution">
    <text evidence="9">The sequence shown here is derived from an EMBL/GenBank/DDBJ whole genome shotgun (WGS) entry which is preliminary data.</text>
</comment>
<proteinExistence type="predicted"/>
<feature type="domain" description="MacB-like periplasmic core" evidence="8">
    <location>
        <begin position="21"/>
        <end position="242"/>
    </location>
</feature>
<organism evidence="9 10">
    <name type="scientific">Parapedobacter pyrenivorans</name>
    <dbReference type="NCBI Taxonomy" id="1305674"/>
    <lineage>
        <taxon>Bacteria</taxon>
        <taxon>Pseudomonadati</taxon>
        <taxon>Bacteroidota</taxon>
        <taxon>Sphingobacteriia</taxon>
        <taxon>Sphingobacteriales</taxon>
        <taxon>Sphingobacteriaceae</taxon>
        <taxon>Parapedobacter</taxon>
    </lineage>
</organism>
<keyword evidence="4 6" id="KW-1133">Transmembrane helix</keyword>
<accession>A0A917M6I5</accession>
<feature type="transmembrane region" description="Helical" evidence="6">
    <location>
        <begin position="725"/>
        <end position="755"/>
    </location>
</feature>
<evidence type="ECO:0000259" key="8">
    <source>
        <dbReference type="Pfam" id="PF12704"/>
    </source>
</evidence>
<name>A0A917M6I5_9SPHI</name>
<dbReference type="InterPro" id="IPR050250">
    <property type="entry name" value="Macrolide_Exporter_MacB"/>
</dbReference>
<evidence type="ECO:0000313" key="10">
    <source>
        <dbReference type="Proteomes" id="UP000660862"/>
    </source>
</evidence>
<feature type="domain" description="ABC3 transporter permease C-terminal" evidence="7">
    <location>
        <begin position="291"/>
        <end position="406"/>
    </location>
</feature>
<dbReference type="GO" id="GO:0005886">
    <property type="term" value="C:plasma membrane"/>
    <property type="evidence" value="ECO:0007669"/>
    <property type="project" value="UniProtKB-SubCell"/>
</dbReference>
<evidence type="ECO:0000256" key="3">
    <source>
        <dbReference type="ARBA" id="ARBA00022692"/>
    </source>
</evidence>
<reference evidence="9" key="1">
    <citation type="journal article" date="2014" name="Int. J. Syst. Evol. Microbiol.">
        <title>Complete genome sequence of Corynebacterium casei LMG S-19264T (=DSM 44701T), isolated from a smear-ripened cheese.</title>
        <authorList>
            <consortium name="US DOE Joint Genome Institute (JGI-PGF)"/>
            <person name="Walter F."/>
            <person name="Albersmeier A."/>
            <person name="Kalinowski J."/>
            <person name="Ruckert C."/>
        </authorList>
    </citation>
    <scope>NUCLEOTIDE SEQUENCE</scope>
    <source>
        <strain evidence="9">CGMCC 1.12195</strain>
    </source>
</reference>
<feature type="domain" description="ABC3 transporter permease C-terminal" evidence="7">
    <location>
        <begin position="692"/>
        <end position="801"/>
    </location>
</feature>
<dbReference type="InterPro" id="IPR003838">
    <property type="entry name" value="ABC3_permease_C"/>
</dbReference>
<evidence type="ECO:0000256" key="6">
    <source>
        <dbReference type="SAM" id="Phobius"/>
    </source>
</evidence>
<evidence type="ECO:0000256" key="2">
    <source>
        <dbReference type="ARBA" id="ARBA00022475"/>
    </source>
</evidence>
<evidence type="ECO:0000259" key="7">
    <source>
        <dbReference type="Pfam" id="PF02687"/>
    </source>
</evidence>
<feature type="transmembrane region" description="Helical" evidence="6">
    <location>
        <begin position="285"/>
        <end position="306"/>
    </location>
</feature>
<dbReference type="Pfam" id="PF12704">
    <property type="entry name" value="MacB_PCD"/>
    <property type="match status" value="1"/>
</dbReference>
<dbReference type="EMBL" id="BMER01000001">
    <property type="protein sequence ID" value="GGG81101.1"/>
    <property type="molecule type" value="Genomic_DNA"/>
</dbReference>
<evidence type="ECO:0000313" key="9">
    <source>
        <dbReference type="EMBL" id="GGG81101.1"/>
    </source>
</evidence>
<reference evidence="9" key="2">
    <citation type="submission" date="2020-09" db="EMBL/GenBank/DDBJ databases">
        <authorList>
            <person name="Sun Q."/>
            <person name="Zhou Y."/>
        </authorList>
    </citation>
    <scope>NUCLEOTIDE SEQUENCE</scope>
    <source>
        <strain evidence="9">CGMCC 1.12195</strain>
    </source>
</reference>
<comment type="subcellular location">
    <subcellularLocation>
        <location evidence="1">Cell membrane</location>
        <topology evidence="1">Multi-pass membrane protein</topology>
    </subcellularLocation>
</comment>
<evidence type="ECO:0000256" key="4">
    <source>
        <dbReference type="ARBA" id="ARBA00022989"/>
    </source>
</evidence>
<dbReference type="Pfam" id="PF02687">
    <property type="entry name" value="FtsX"/>
    <property type="match status" value="2"/>
</dbReference>
<feature type="transmembrane region" description="Helical" evidence="6">
    <location>
        <begin position="689"/>
        <end position="713"/>
    </location>
</feature>